<gene>
    <name evidence="2" type="ORF">ACFQMJ_00165</name>
</gene>
<keyword evidence="3" id="KW-1185">Reference proteome</keyword>
<dbReference type="InterPro" id="IPR032466">
    <property type="entry name" value="Metal_Hydrolase"/>
</dbReference>
<name>A0ABW2F4H8_9BACL</name>
<dbReference type="SUPFAM" id="SSF51556">
    <property type="entry name" value="Metallo-dependent hydrolases"/>
    <property type="match status" value="1"/>
</dbReference>
<sequence>MSSIRHYIRDLRVIDGHEHLATRQMRERDRTDLFGLLHYLDSDMITAGMQRGSLSARGTDAEEKAAIFMKYWERTKNTAYAKVFRTAMEDLYGMRDWTVRGLLELNEKVIAASLDKDWYRKVMTERSRIDLAFTLIQTTNVDFAMFRPIMFMDFAFKLRTLKDVQAVEGASGVEANTLQQYLTAVDALLNKYIQEGMVATKLGHAYWRTLACGKPTFHEAETVFNRLAACSLEEGLSQAETRPLQDYLIHFIIQRSTAYGVPIQIHTGHHETSVSGNGNTITNSQVSSLLPLLNEYSSSRFVLLHCGYPYSLEYLSIAKNFPNVYTDFTWIYAISPTAAKHILHQMIEMVPQTKIHGFGGDYNFIEGTYGHLKLAKKIVGDVLTEKVEDGALDEDEAIGFAKAVFRNNLIDFYGLDEKPV</sequence>
<protein>
    <submittedName>
        <fullName evidence="2">Amidohydrolase family protein</fullName>
    </submittedName>
</protein>
<evidence type="ECO:0000313" key="3">
    <source>
        <dbReference type="Proteomes" id="UP001596378"/>
    </source>
</evidence>
<feature type="domain" description="Amidohydrolase-related" evidence="1">
    <location>
        <begin position="253"/>
        <end position="373"/>
    </location>
</feature>
<dbReference type="PANTHER" id="PTHR43383:SF2">
    <property type="entry name" value="AMIDOHYDROLASE 2 FAMILY PROTEIN"/>
    <property type="match status" value="1"/>
</dbReference>
<comment type="caution">
    <text evidence="2">The sequence shown here is derived from an EMBL/GenBank/DDBJ whole genome shotgun (WGS) entry which is preliminary data.</text>
</comment>
<dbReference type="EMBL" id="JBHTAI010000001">
    <property type="protein sequence ID" value="MFC7146929.1"/>
    <property type="molecule type" value="Genomic_DNA"/>
</dbReference>
<evidence type="ECO:0000313" key="2">
    <source>
        <dbReference type="EMBL" id="MFC7146929.1"/>
    </source>
</evidence>
<dbReference type="RefSeq" id="WP_378052162.1">
    <property type="nucleotide sequence ID" value="NZ_JBHMDN010000047.1"/>
</dbReference>
<dbReference type="InterPro" id="IPR006680">
    <property type="entry name" value="Amidohydro-rel"/>
</dbReference>
<dbReference type="PANTHER" id="PTHR43383">
    <property type="entry name" value="NODULIN 6"/>
    <property type="match status" value="1"/>
</dbReference>
<reference evidence="3" key="1">
    <citation type="journal article" date="2019" name="Int. J. Syst. Evol. Microbiol.">
        <title>The Global Catalogue of Microorganisms (GCM) 10K type strain sequencing project: providing services to taxonomists for standard genome sequencing and annotation.</title>
        <authorList>
            <consortium name="The Broad Institute Genomics Platform"/>
            <consortium name="The Broad Institute Genome Sequencing Center for Infectious Disease"/>
            <person name="Wu L."/>
            <person name="Ma J."/>
        </authorList>
    </citation>
    <scope>NUCLEOTIDE SEQUENCE [LARGE SCALE GENOMIC DNA]</scope>
    <source>
        <strain evidence="3">KCTC 12907</strain>
    </source>
</reference>
<dbReference type="Pfam" id="PF04909">
    <property type="entry name" value="Amidohydro_2"/>
    <property type="match status" value="1"/>
</dbReference>
<dbReference type="Gene3D" id="3.20.20.140">
    <property type="entry name" value="Metal-dependent hydrolases"/>
    <property type="match status" value="1"/>
</dbReference>
<dbReference type="Proteomes" id="UP001596378">
    <property type="component" value="Unassembled WGS sequence"/>
</dbReference>
<evidence type="ECO:0000259" key="1">
    <source>
        <dbReference type="Pfam" id="PF04909"/>
    </source>
</evidence>
<accession>A0ABW2F4H8</accession>
<organism evidence="2 3">
    <name type="scientific">Cohnella cellulosilytica</name>
    <dbReference type="NCBI Taxonomy" id="986710"/>
    <lineage>
        <taxon>Bacteria</taxon>
        <taxon>Bacillati</taxon>
        <taxon>Bacillota</taxon>
        <taxon>Bacilli</taxon>
        <taxon>Bacillales</taxon>
        <taxon>Paenibacillaceae</taxon>
        <taxon>Cohnella</taxon>
    </lineage>
</organism>
<dbReference type="Gene3D" id="1.10.2020.10">
    <property type="entry name" value="uronate isomerase, domain 2, chain A"/>
    <property type="match status" value="1"/>
</dbReference>
<proteinExistence type="predicted"/>